<evidence type="ECO:0008006" key="4">
    <source>
        <dbReference type="Google" id="ProtNLM"/>
    </source>
</evidence>
<evidence type="ECO:0000313" key="3">
    <source>
        <dbReference type="Proteomes" id="UP000216021"/>
    </source>
</evidence>
<protein>
    <recommendedName>
        <fullName evidence="4">ParB/Sulfiredoxin domain-containing protein</fullName>
    </recommendedName>
</protein>
<comment type="caution">
    <text evidence="2">The sequence shown here is derived from an EMBL/GenBank/DDBJ whole genome shotgun (WGS) entry which is preliminary data.</text>
</comment>
<dbReference type="EMBL" id="MOXD01000022">
    <property type="protein sequence ID" value="OMQ18959.1"/>
    <property type="molecule type" value="Genomic_DNA"/>
</dbReference>
<accession>A0A1S8CDY7</accession>
<sequence length="576" mass="64437">MTSKAPRNMQKLGEQLLQRGRVPASGAASMLPVSEMPMVLTLDQLRPNPDNPRTTRNPRYAEIKASILARGLDSVPKVTKNPDSAEDVYIFSDGGNTRYTILLELWEETQDERFRRIQCIFKPWPGRLKCVIGHLAENDVRGDLSFIEKSFGVAKARSIYEEQLEREVSQRELADLLKTEGYPIHYSSISRMEYVIKQLYPYLPALLESGLSRAQTIPLINLRMAAEKAWGEFSAYADAVKSFDAVFGEVCRALDDPEHYTLDTFKDELIAALLQAMPSPEITYDRWLIELDPKEQNRRKLFGEPAPLPQHIINADKDTEKQEQGTIPTVVPPFSSSIPPGGDGQHKEKSPAVNHQPDADLTLEDAKTPALTGGSSQHYSAGRKKEEQLDLYVEGHEPRESTLPVTFPLASDSERMETDYPPTMLDSAATDSSVSFADTGLEPVTDIWHISALQDDLEHLQDAAFRLAFELAEVLQVEQALCEDNAPTSAGYRIQINLHQASPITRLLAALTGDAAVSVSANELTQMVFGTEQPADRPLLDDVLVVKFLRLIRVIRRLREIQRQSQQCENGETDDE</sequence>
<evidence type="ECO:0000313" key="2">
    <source>
        <dbReference type="EMBL" id="OMQ18959.1"/>
    </source>
</evidence>
<dbReference type="InterPro" id="IPR022304">
    <property type="entry name" value="ICE_PFGI_1_ParB"/>
</dbReference>
<dbReference type="RefSeq" id="WP_076944320.1">
    <property type="nucleotide sequence ID" value="NZ_MOXD01000022.1"/>
</dbReference>
<evidence type="ECO:0000256" key="1">
    <source>
        <dbReference type="SAM" id="MobiDB-lite"/>
    </source>
</evidence>
<gene>
    <name evidence="2" type="ORF">BMI79_21600</name>
</gene>
<dbReference type="NCBIfam" id="TIGR03764">
    <property type="entry name" value="ICE_PFGI_1_parB"/>
    <property type="match status" value="1"/>
</dbReference>
<organism evidence="2 3">
    <name type="scientific">Serratia oryzae</name>
    <dbReference type="NCBI Taxonomy" id="2034155"/>
    <lineage>
        <taxon>Bacteria</taxon>
        <taxon>Pseudomonadati</taxon>
        <taxon>Pseudomonadota</taxon>
        <taxon>Gammaproteobacteria</taxon>
        <taxon>Enterobacterales</taxon>
        <taxon>Yersiniaceae</taxon>
        <taxon>Serratia</taxon>
    </lineage>
</organism>
<name>A0A1S8CDY7_9GAMM</name>
<dbReference type="OrthoDB" id="7656008at2"/>
<dbReference type="AlphaFoldDB" id="A0A1S8CDY7"/>
<reference evidence="2 3" key="1">
    <citation type="submission" date="2016-11" db="EMBL/GenBank/DDBJ databases">
        <title>Rahnella oryzae sp. nov., isolated from rice root.</title>
        <authorList>
            <person name="Zhang X.-X."/>
            <person name="Zhang J."/>
        </authorList>
    </citation>
    <scope>NUCLEOTIDE SEQUENCE [LARGE SCALE GENOMIC DNA]</scope>
    <source>
        <strain evidence="2 3">J11-6</strain>
    </source>
</reference>
<feature type="region of interest" description="Disordered" evidence="1">
    <location>
        <begin position="318"/>
        <end position="356"/>
    </location>
</feature>
<dbReference type="Proteomes" id="UP000216021">
    <property type="component" value="Unassembled WGS sequence"/>
</dbReference>
<dbReference type="InterPro" id="IPR036086">
    <property type="entry name" value="ParB/Sulfiredoxin_sf"/>
</dbReference>
<dbReference type="STRING" id="2034155.BMI79_21600"/>
<feature type="region of interest" description="Disordered" evidence="1">
    <location>
        <begin position="368"/>
        <end position="387"/>
    </location>
</feature>
<proteinExistence type="predicted"/>
<keyword evidence="3" id="KW-1185">Reference proteome</keyword>
<dbReference type="SUPFAM" id="SSF110849">
    <property type="entry name" value="ParB/Sulfiredoxin"/>
    <property type="match status" value="1"/>
</dbReference>